<dbReference type="RefSeq" id="WP_187474448.1">
    <property type="nucleotide sequence ID" value="NZ_CP060693.1"/>
</dbReference>
<gene>
    <name evidence="3" type="ORF">HOO34_10765</name>
</gene>
<evidence type="ECO:0000256" key="1">
    <source>
        <dbReference type="ARBA" id="ARBA00035885"/>
    </source>
</evidence>
<dbReference type="InterPro" id="IPR002589">
    <property type="entry name" value="Macro_dom"/>
</dbReference>
<dbReference type="PANTHER" id="PTHR12521">
    <property type="entry name" value="PROTEIN C6ORF130"/>
    <property type="match status" value="1"/>
</dbReference>
<dbReference type="Proteomes" id="UP000515842">
    <property type="component" value="Chromosome"/>
</dbReference>
<reference evidence="3 4" key="1">
    <citation type="journal article" date="2020" name="Front. Microbiol.">
        <title>Genomic Analysis and Antimicrobial Resistance of Aliarcobacter cryaerophilus Strains From German Water Poultry.</title>
        <authorList>
            <person name="Muller E."/>
            <person name="Hotzel H."/>
            <person name="Ahlers C."/>
            <person name="Hanel I."/>
            <person name="Tomaso H."/>
            <person name="Abdel-Glil M.Y."/>
        </authorList>
    </citation>
    <scope>NUCLEOTIDE SEQUENCE [LARGE SCALE GENOMIC DNA]</scope>
    <source>
        <strain evidence="3 4">16CS1285-4</strain>
    </source>
</reference>
<dbReference type="CDD" id="cd02901">
    <property type="entry name" value="Macro_Poa1p-like"/>
    <property type="match status" value="1"/>
</dbReference>
<dbReference type="EMBL" id="CP060693">
    <property type="protein sequence ID" value="QNM90078.1"/>
    <property type="molecule type" value="Genomic_DNA"/>
</dbReference>
<dbReference type="InterPro" id="IPR050892">
    <property type="entry name" value="ADP-ribose_metab_enzymes"/>
</dbReference>
<evidence type="ECO:0000313" key="4">
    <source>
        <dbReference type="Proteomes" id="UP000515842"/>
    </source>
</evidence>
<organism evidence="3 4">
    <name type="scientific">Aliarcobacter cryaerophilus</name>
    <dbReference type="NCBI Taxonomy" id="28198"/>
    <lineage>
        <taxon>Bacteria</taxon>
        <taxon>Pseudomonadati</taxon>
        <taxon>Campylobacterota</taxon>
        <taxon>Epsilonproteobacteria</taxon>
        <taxon>Campylobacterales</taxon>
        <taxon>Arcobacteraceae</taxon>
        <taxon>Aliarcobacter</taxon>
    </lineage>
</organism>
<dbReference type="AlphaFoldDB" id="A0A7G9LN79"/>
<protein>
    <submittedName>
        <fullName evidence="3">Macro domain-containing protein</fullName>
    </submittedName>
</protein>
<sequence>MYSFVTGNILESHTQCLVNTVNCEGYMGKGIAYQFKKAFPKNNDDYIKACKTGELTVGKIHHFIENNKIIVNFPTKDKWREKSKISYIDKGMDTLIDFIKNNNIHSISIPPLGCGNGGLEWNEVQKILVEKISLIDNDNMEILFFIPTLKNMGSVNSQKAPNLNLSHLILMKYKLALKKFGKIRLQKTAYFMNLFMGKEYFHFKPQQFGPYAHSIEILSKDISEYQQFYKKDTFESYSNAINVQISSKISSELNKIDKYISKAVDLVNSYTSTSNLELAATICFIIDNYDISNEIQIINYVKSWSKRKELIYSDEDIVNSVENLSAKGLIVKDLMRYSLAFNSKNKN</sequence>
<dbReference type="InterPro" id="IPR043472">
    <property type="entry name" value="Macro_dom-like"/>
</dbReference>
<feature type="domain" description="Macro" evidence="2">
    <location>
        <begin position="1"/>
        <end position="153"/>
    </location>
</feature>
<dbReference type="PROSITE" id="PS51154">
    <property type="entry name" value="MACRO"/>
    <property type="match status" value="1"/>
</dbReference>
<dbReference type="SMART" id="SM00506">
    <property type="entry name" value="A1pp"/>
    <property type="match status" value="1"/>
</dbReference>
<dbReference type="GO" id="GO:0140291">
    <property type="term" value="P:peptidyl-glutamate ADP-deribosylation"/>
    <property type="evidence" value="ECO:0007669"/>
    <property type="project" value="TreeGrafter"/>
</dbReference>
<dbReference type="PANTHER" id="PTHR12521:SF0">
    <property type="entry name" value="ADP-RIBOSE GLYCOHYDROLASE OARD1"/>
    <property type="match status" value="1"/>
</dbReference>
<evidence type="ECO:0000259" key="2">
    <source>
        <dbReference type="PROSITE" id="PS51154"/>
    </source>
</evidence>
<accession>A0A7G9LN79</accession>
<dbReference type="Gene3D" id="3.40.220.10">
    <property type="entry name" value="Leucine Aminopeptidase, subunit E, domain 1"/>
    <property type="match status" value="1"/>
</dbReference>
<proteinExistence type="predicted"/>
<evidence type="ECO:0000313" key="3">
    <source>
        <dbReference type="EMBL" id="QNM90078.1"/>
    </source>
</evidence>
<dbReference type="SUPFAM" id="SSF52949">
    <property type="entry name" value="Macro domain-like"/>
    <property type="match status" value="1"/>
</dbReference>
<name>A0A7G9LN79_9BACT</name>
<dbReference type="Pfam" id="PF01661">
    <property type="entry name" value="Macro"/>
    <property type="match status" value="1"/>
</dbReference>
<comment type="catalytic activity">
    <reaction evidence="1">
        <text>an N-(ADP-alpha-D-ribosyl)-thymidine in DNA + H2O = a thymidine in DNA + ADP-D-ribose</text>
        <dbReference type="Rhea" id="RHEA:71655"/>
        <dbReference type="Rhea" id="RHEA-COMP:13556"/>
        <dbReference type="Rhea" id="RHEA-COMP:18051"/>
        <dbReference type="ChEBI" id="CHEBI:15377"/>
        <dbReference type="ChEBI" id="CHEBI:57967"/>
        <dbReference type="ChEBI" id="CHEBI:137386"/>
        <dbReference type="ChEBI" id="CHEBI:191199"/>
    </reaction>
    <physiologicalReaction direction="left-to-right" evidence="1">
        <dbReference type="Rhea" id="RHEA:71656"/>
    </physiologicalReaction>
</comment>